<name>Q7MAC0_WOLSU</name>
<dbReference type="Gene3D" id="3.40.50.720">
    <property type="entry name" value="NAD(P)-binding Rossmann-like Domain"/>
    <property type="match status" value="1"/>
</dbReference>
<dbReference type="Pfam" id="PF00899">
    <property type="entry name" value="ThiF"/>
    <property type="match status" value="1"/>
</dbReference>
<dbReference type="InterPro" id="IPR045886">
    <property type="entry name" value="ThiF/MoeB/HesA"/>
</dbReference>
<dbReference type="HOGENOM" id="CLU_013325_10_3_7"/>
<accession>Q7MAC0</accession>
<dbReference type="GO" id="GO:0005737">
    <property type="term" value="C:cytoplasm"/>
    <property type="evidence" value="ECO:0007669"/>
    <property type="project" value="TreeGrafter"/>
</dbReference>
<dbReference type="PROSITE" id="PS51257">
    <property type="entry name" value="PROKAR_LIPOPROTEIN"/>
    <property type="match status" value="1"/>
</dbReference>
<dbReference type="InterPro" id="IPR000594">
    <property type="entry name" value="ThiF_NAD_FAD-bd"/>
</dbReference>
<dbReference type="GO" id="GO:0008641">
    <property type="term" value="F:ubiquitin-like modifier activating enzyme activity"/>
    <property type="evidence" value="ECO:0007669"/>
    <property type="project" value="InterPro"/>
</dbReference>
<dbReference type="STRING" id="273121.WS0343"/>
<organism evidence="3">
    <name type="scientific">Wolinella succinogenes (strain ATCC 29543 / DSM 1740 / CCUG 13145 / JCM 31913 / LMG 7466 / NCTC 11488 / FDC 602W)</name>
    <name type="common">Vibrio succinogenes</name>
    <dbReference type="NCBI Taxonomy" id="273121"/>
    <lineage>
        <taxon>Bacteria</taxon>
        <taxon>Pseudomonadati</taxon>
        <taxon>Campylobacterota</taxon>
        <taxon>Epsilonproteobacteria</taxon>
        <taxon>Campylobacterales</taxon>
        <taxon>Helicobacteraceae</taxon>
        <taxon>Wolinella</taxon>
    </lineage>
</organism>
<reference evidence="2 3" key="1">
    <citation type="journal article" date="2003" name="Proc. Natl. Acad. Sci. U.S.A.">
        <title>Complete genome sequence and analysis of Wolinella succinogenes.</title>
        <authorList>
            <person name="Baar C."/>
            <person name="Eppinger M."/>
            <person name="Raddatz G."/>
            <person name="Simon JM."/>
            <person name="Lanz C."/>
            <person name="Klimmek O."/>
            <person name="Nandakumar R."/>
            <person name="Gross R."/>
            <person name="Rosinus A."/>
            <person name="Keller H."/>
            <person name="Jagtap P."/>
            <person name="Linke B."/>
            <person name="Meyer F."/>
            <person name="Lederer H."/>
            <person name="Schuster S.C."/>
        </authorList>
    </citation>
    <scope>NUCLEOTIDE SEQUENCE [LARGE SCALE GENOMIC DNA]</scope>
    <source>
        <strain evidence="3">ATCC 29543 / DSM 1740 / CCUG 13145 / JCM 31913 / LMG 7466 / NCTC 11488 / FDC 602W</strain>
    </source>
</reference>
<dbReference type="PANTHER" id="PTHR10953:SF102">
    <property type="entry name" value="ADENYLYLTRANSFERASE AND SULFURTRANSFERASE MOCS3"/>
    <property type="match status" value="1"/>
</dbReference>
<dbReference type="GO" id="GO:0016779">
    <property type="term" value="F:nucleotidyltransferase activity"/>
    <property type="evidence" value="ECO:0007669"/>
    <property type="project" value="TreeGrafter"/>
</dbReference>
<evidence type="ECO:0000259" key="1">
    <source>
        <dbReference type="Pfam" id="PF00899"/>
    </source>
</evidence>
<dbReference type="AlphaFoldDB" id="Q7MAC0"/>
<evidence type="ECO:0000313" key="2">
    <source>
        <dbReference type="EMBL" id="CAE09493.1"/>
    </source>
</evidence>
<dbReference type="KEGG" id="wsu:WS0343"/>
<gene>
    <name evidence="2" type="primary">thiF</name>
    <name evidence="2" type="ordered locus">WS0343</name>
</gene>
<keyword evidence="3" id="KW-1185">Reference proteome</keyword>
<dbReference type="eggNOG" id="COG0476">
    <property type="taxonomic scope" value="Bacteria"/>
</dbReference>
<dbReference type="Proteomes" id="UP000000422">
    <property type="component" value="Chromosome"/>
</dbReference>
<evidence type="ECO:0000313" key="3">
    <source>
        <dbReference type="Proteomes" id="UP000000422"/>
    </source>
</evidence>
<protein>
    <submittedName>
        <fullName evidence="2">THIF, MOEB, HESA FAMILIY PROTEIN</fullName>
    </submittedName>
</protein>
<dbReference type="GO" id="GO:0004792">
    <property type="term" value="F:thiosulfate-cyanide sulfurtransferase activity"/>
    <property type="evidence" value="ECO:0007669"/>
    <property type="project" value="TreeGrafter"/>
</dbReference>
<proteinExistence type="predicted"/>
<dbReference type="InterPro" id="IPR035985">
    <property type="entry name" value="Ubiquitin-activating_enz"/>
</dbReference>
<dbReference type="SUPFAM" id="SSF69572">
    <property type="entry name" value="Activating enzymes of the ubiquitin-like proteins"/>
    <property type="match status" value="1"/>
</dbReference>
<sequence>MAGYFDRQIKLMGEEALKGIRSKKVAIIGSGGLGCSLGIALAGSGVGELHLVDFDTVSLSNIHRQIAFKMEDIEKPKCKVLGELLLARSEEGLKILSFEESLQEYASRGLEVDLIMDATDNLPSRAEIDKLAKERRIPWVYASVEEWHGQVCFMDKADFSAFRVSDRKPGGIATPIVMNIASLSANMALRFLAGLEVKRDCLHYCTLNEGYLKVFHYKMA</sequence>
<dbReference type="RefSeq" id="WP_011138293.1">
    <property type="nucleotide sequence ID" value="NC_005090.1"/>
</dbReference>
<dbReference type="PANTHER" id="PTHR10953">
    <property type="entry name" value="UBIQUITIN-ACTIVATING ENZYME E1"/>
    <property type="match status" value="1"/>
</dbReference>
<feature type="domain" description="THIF-type NAD/FAD binding fold" evidence="1">
    <location>
        <begin position="5"/>
        <end position="196"/>
    </location>
</feature>
<dbReference type="EMBL" id="BX571657">
    <property type="protein sequence ID" value="CAE09493.1"/>
    <property type="molecule type" value="Genomic_DNA"/>
</dbReference>